<dbReference type="Proteomes" id="UP000070319">
    <property type="component" value="Unassembled WGS sequence"/>
</dbReference>
<evidence type="ECO:0008006" key="3">
    <source>
        <dbReference type="Google" id="ProtNLM"/>
    </source>
</evidence>
<accession>A0A139L2G2</accession>
<dbReference type="EMBL" id="LTDF01000136">
    <property type="protein sequence ID" value="KXT45637.1"/>
    <property type="molecule type" value="Genomic_DNA"/>
</dbReference>
<dbReference type="Pfam" id="PF16476">
    <property type="entry name" value="DUF5053"/>
    <property type="match status" value="1"/>
</dbReference>
<reference evidence="1 2" key="1">
    <citation type="submission" date="2016-02" db="EMBL/GenBank/DDBJ databases">
        <authorList>
            <person name="Wen L."/>
            <person name="He K."/>
            <person name="Yang H."/>
        </authorList>
    </citation>
    <scope>NUCLEOTIDE SEQUENCE [LARGE SCALE GENOMIC DNA]</scope>
    <source>
        <strain evidence="1 2">KLE1704</strain>
    </source>
</reference>
<gene>
    <name evidence="1" type="ORF">HMPREF2531_03488</name>
</gene>
<evidence type="ECO:0000313" key="2">
    <source>
        <dbReference type="Proteomes" id="UP000070319"/>
    </source>
</evidence>
<dbReference type="InterPro" id="IPR032483">
    <property type="entry name" value="DUF5053"/>
</dbReference>
<comment type="caution">
    <text evidence="1">The sequence shown here is derived from an EMBL/GenBank/DDBJ whole genome shotgun (WGS) entry which is preliminary data.</text>
</comment>
<sequence>MDAQKELEKWKADFSVAKTPEEQAAHKKRFNAFLQSLSAEDKKAFAAAFQAGAKLSVTESQNLIKIVEIRQKLDRVLDFVSMSYIAKNYFGKTRQWLYQRVNGNIVNGKSADFTPDELNTLSIALSELGDIMKETSRSIARL</sequence>
<name>A0A139L2G2_9BACE</name>
<organism evidence="1">
    <name type="scientific">Bacteroides intestinalis</name>
    <dbReference type="NCBI Taxonomy" id="329854"/>
    <lineage>
        <taxon>Bacteria</taxon>
        <taxon>Pseudomonadati</taxon>
        <taxon>Bacteroidota</taxon>
        <taxon>Bacteroidia</taxon>
        <taxon>Bacteroidales</taxon>
        <taxon>Bacteroidaceae</taxon>
        <taxon>Bacteroides</taxon>
    </lineage>
</organism>
<proteinExistence type="predicted"/>
<dbReference type="AlphaFoldDB" id="A0A139L2G2"/>
<evidence type="ECO:0000313" key="1">
    <source>
        <dbReference type="EMBL" id="KXT45637.1"/>
    </source>
</evidence>
<dbReference type="PATRIC" id="fig|329854.7.peg.3554"/>
<protein>
    <recommendedName>
        <fullName evidence="3">DUF5053 domain-containing protein</fullName>
    </recommendedName>
</protein>
<dbReference type="RefSeq" id="WP_022208570.1">
    <property type="nucleotide sequence ID" value="NZ_KQ968725.1"/>
</dbReference>